<keyword evidence="1" id="KW-0732">Signal</keyword>
<sequence>MLNPRVWILSGLFLMLAACSHLSEEVTDSDNTSINSNEYEREHINNEKDKNEHEGLVVAETDAGEFTLRLVSEKAVYESKEQIQLTGKLQYKGEGEELEIIHVESPLYFELLEVDRGVELLYYPTTELEEKTVLKQKEWYEEDYVKRISYSETDEHADFFHSFMEEPGFPPGEYEIELRADFTILQEDELITHQYATSLVIEVR</sequence>
<dbReference type="EMBL" id="JABXYM010000001">
    <property type="protein sequence ID" value="MCR6097121.1"/>
    <property type="molecule type" value="Genomic_DNA"/>
</dbReference>
<protein>
    <submittedName>
        <fullName evidence="2">Uncharacterized protein</fullName>
    </submittedName>
</protein>
<evidence type="ECO:0000256" key="1">
    <source>
        <dbReference type="SAM" id="SignalP"/>
    </source>
</evidence>
<evidence type="ECO:0000313" key="3">
    <source>
        <dbReference type="Proteomes" id="UP001057753"/>
    </source>
</evidence>
<feature type="signal peptide" evidence="1">
    <location>
        <begin position="1"/>
        <end position="23"/>
    </location>
</feature>
<feature type="chain" id="PRO_5040357901" evidence="1">
    <location>
        <begin position="24"/>
        <end position="204"/>
    </location>
</feature>
<dbReference type="PROSITE" id="PS51257">
    <property type="entry name" value="PROKAR_LIPOPROTEIN"/>
    <property type="match status" value="1"/>
</dbReference>
<dbReference type="RefSeq" id="WP_257821555.1">
    <property type="nucleotide sequence ID" value="NZ_JABXYM010000001.1"/>
</dbReference>
<accession>A0A9Q4B2N4</accession>
<comment type="caution">
    <text evidence="2">The sequence shown here is derived from an EMBL/GenBank/DDBJ whole genome shotgun (WGS) entry which is preliminary data.</text>
</comment>
<evidence type="ECO:0000313" key="2">
    <source>
        <dbReference type="EMBL" id="MCR6097121.1"/>
    </source>
</evidence>
<organism evidence="2 3">
    <name type="scientific">Salipaludibacillus agaradhaerens</name>
    <name type="common">Bacillus agaradhaerens</name>
    <dbReference type="NCBI Taxonomy" id="76935"/>
    <lineage>
        <taxon>Bacteria</taxon>
        <taxon>Bacillati</taxon>
        <taxon>Bacillota</taxon>
        <taxon>Bacilli</taxon>
        <taxon>Bacillales</taxon>
        <taxon>Bacillaceae</taxon>
    </lineage>
</organism>
<dbReference type="Proteomes" id="UP001057753">
    <property type="component" value="Unassembled WGS sequence"/>
</dbReference>
<keyword evidence="3" id="KW-1185">Reference proteome</keyword>
<dbReference type="AlphaFoldDB" id="A0A9Q4B2N4"/>
<proteinExistence type="predicted"/>
<gene>
    <name evidence="2" type="ORF">HXA33_11175</name>
</gene>
<name>A0A9Q4B2N4_SALAG</name>
<reference evidence="2" key="1">
    <citation type="submission" date="2020-06" db="EMBL/GenBank/DDBJ databases">
        <title>Insight into the genomes of haloalkaliphilic bacilli from Kenyan soda lakes.</title>
        <authorList>
            <person name="Mwirichia R."/>
            <person name="Villamizar G.C."/>
            <person name="Poehlein A."/>
            <person name="Mugweru J."/>
            <person name="Kipnyargis A."/>
            <person name="Kiplimo D."/>
            <person name="Orwa P."/>
            <person name="Daniel R."/>
        </authorList>
    </citation>
    <scope>NUCLEOTIDE SEQUENCE</scope>
    <source>
        <strain evidence="2">B1096_S55</strain>
    </source>
</reference>